<evidence type="ECO:0000313" key="4">
    <source>
        <dbReference type="Proteomes" id="UP000619041"/>
    </source>
</evidence>
<evidence type="ECO:0000259" key="2">
    <source>
        <dbReference type="Pfam" id="PF07811"/>
    </source>
</evidence>
<feature type="domain" description="TadE-like" evidence="2">
    <location>
        <begin position="18"/>
        <end position="59"/>
    </location>
</feature>
<organism evidence="3 4">
    <name type="scientific">Tsuneonella deserti</name>
    <dbReference type="NCBI Taxonomy" id="2035528"/>
    <lineage>
        <taxon>Bacteria</taxon>
        <taxon>Pseudomonadati</taxon>
        <taxon>Pseudomonadota</taxon>
        <taxon>Alphaproteobacteria</taxon>
        <taxon>Sphingomonadales</taxon>
        <taxon>Erythrobacteraceae</taxon>
        <taxon>Tsuneonella</taxon>
    </lineage>
</organism>
<sequence length="147" mass="16032">MTHPKSFLDRIGQNSVAASAVEFALLAPLFFALLFGAIQIGIYMQNYNALRSLAADASRFAAVEYQKNHPMSSTALEDNILSFGTKAPYFLNESRLEVHLTEVTPSTVSGAREFTLDLSYNLPSIAGGIAIDAFEITLSRPVFVLKV</sequence>
<dbReference type="Pfam" id="PF07811">
    <property type="entry name" value="TadE"/>
    <property type="match status" value="1"/>
</dbReference>
<gene>
    <name evidence="3" type="ORF">GCM10011515_10590</name>
</gene>
<name>A0ABQ1S674_9SPHN</name>
<comment type="caution">
    <text evidence="3">The sequence shown here is derived from an EMBL/GenBank/DDBJ whole genome shotgun (WGS) entry which is preliminary data.</text>
</comment>
<evidence type="ECO:0000256" key="1">
    <source>
        <dbReference type="SAM" id="Phobius"/>
    </source>
</evidence>
<keyword evidence="1" id="KW-0812">Transmembrane</keyword>
<dbReference type="InterPro" id="IPR012495">
    <property type="entry name" value="TadE-like_dom"/>
</dbReference>
<keyword evidence="1" id="KW-1133">Transmembrane helix</keyword>
<dbReference type="RefSeq" id="WP_188644181.1">
    <property type="nucleotide sequence ID" value="NZ_BMKL01000001.1"/>
</dbReference>
<feature type="transmembrane region" description="Helical" evidence="1">
    <location>
        <begin position="20"/>
        <end position="43"/>
    </location>
</feature>
<accession>A0ABQ1S674</accession>
<reference evidence="4" key="1">
    <citation type="journal article" date="2019" name="Int. J. Syst. Evol. Microbiol.">
        <title>The Global Catalogue of Microorganisms (GCM) 10K type strain sequencing project: providing services to taxonomists for standard genome sequencing and annotation.</title>
        <authorList>
            <consortium name="The Broad Institute Genomics Platform"/>
            <consortium name="The Broad Institute Genome Sequencing Center for Infectious Disease"/>
            <person name="Wu L."/>
            <person name="Ma J."/>
        </authorList>
    </citation>
    <scope>NUCLEOTIDE SEQUENCE [LARGE SCALE GENOMIC DNA]</scope>
    <source>
        <strain evidence="4">CGMCC 1.15959</strain>
    </source>
</reference>
<keyword evidence="4" id="KW-1185">Reference proteome</keyword>
<proteinExistence type="predicted"/>
<dbReference type="EMBL" id="BMKL01000001">
    <property type="protein sequence ID" value="GGD92769.1"/>
    <property type="molecule type" value="Genomic_DNA"/>
</dbReference>
<keyword evidence="1" id="KW-0472">Membrane</keyword>
<protein>
    <recommendedName>
        <fullName evidence="2">TadE-like domain-containing protein</fullName>
    </recommendedName>
</protein>
<dbReference type="Proteomes" id="UP000619041">
    <property type="component" value="Unassembled WGS sequence"/>
</dbReference>
<evidence type="ECO:0000313" key="3">
    <source>
        <dbReference type="EMBL" id="GGD92769.1"/>
    </source>
</evidence>